<keyword evidence="3" id="KW-1185">Reference proteome</keyword>
<comment type="caution">
    <text evidence="2">The sequence shown here is derived from an EMBL/GenBank/DDBJ whole genome shotgun (WGS) entry which is preliminary data.</text>
</comment>
<dbReference type="AlphaFoldDB" id="A0A9J6FGP1"/>
<feature type="compositionally biased region" description="Polar residues" evidence="1">
    <location>
        <begin position="154"/>
        <end position="169"/>
    </location>
</feature>
<evidence type="ECO:0000256" key="1">
    <source>
        <dbReference type="SAM" id="MobiDB-lite"/>
    </source>
</evidence>
<feature type="region of interest" description="Disordered" evidence="1">
    <location>
        <begin position="123"/>
        <end position="178"/>
    </location>
</feature>
<organism evidence="2 3">
    <name type="scientific">Haemaphysalis longicornis</name>
    <name type="common">Bush tick</name>
    <dbReference type="NCBI Taxonomy" id="44386"/>
    <lineage>
        <taxon>Eukaryota</taxon>
        <taxon>Metazoa</taxon>
        <taxon>Ecdysozoa</taxon>
        <taxon>Arthropoda</taxon>
        <taxon>Chelicerata</taxon>
        <taxon>Arachnida</taxon>
        <taxon>Acari</taxon>
        <taxon>Parasitiformes</taxon>
        <taxon>Ixodida</taxon>
        <taxon>Ixodoidea</taxon>
        <taxon>Ixodidae</taxon>
        <taxon>Haemaphysalinae</taxon>
        <taxon>Haemaphysalis</taxon>
    </lineage>
</organism>
<dbReference type="EMBL" id="JABSTR010000001">
    <property type="protein sequence ID" value="KAH9362157.1"/>
    <property type="molecule type" value="Genomic_DNA"/>
</dbReference>
<dbReference type="Proteomes" id="UP000821853">
    <property type="component" value="Chromosome 1"/>
</dbReference>
<sequence length="276" mass="30520">MDQSYGFSSMLWQPRDHVGKEGVCHDAAIGGQATVADDDRHEETIQHSVRDAEDIPALHPATRGDIILDTTDTNHGLPGTPPVAKQLMPIVGVVKCEWKCCGGEMQGCDVQLTRQGKVRFQESAAQRQSKRPHDYGKFNQTCGPRARIPGFRRTSYNHGSRRSCIQRSNLGGHGSAGPQYLDRRRRHARLATSTALAAVAPAADSVAVMRTPLRMHENPRKTAKARAMFHSLLTPDYLQATEQLMPIVGVVKCERKPGGEEMLGEKYRFAPFFPPL</sequence>
<accession>A0A9J6FGP1</accession>
<name>A0A9J6FGP1_HAELO</name>
<evidence type="ECO:0000313" key="2">
    <source>
        <dbReference type="EMBL" id="KAH9362157.1"/>
    </source>
</evidence>
<reference evidence="2 3" key="1">
    <citation type="journal article" date="2020" name="Cell">
        <title>Large-Scale Comparative Analyses of Tick Genomes Elucidate Their Genetic Diversity and Vector Capacities.</title>
        <authorList>
            <consortium name="Tick Genome and Microbiome Consortium (TIGMIC)"/>
            <person name="Jia N."/>
            <person name="Wang J."/>
            <person name="Shi W."/>
            <person name="Du L."/>
            <person name="Sun Y."/>
            <person name="Zhan W."/>
            <person name="Jiang J.F."/>
            <person name="Wang Q."/>
            <person name="Zhang B."/>
            <person name="Ji P."/>
            <person name="Bell-Sakyi L."/>
            <person name="Cui X.M."/>
            <person name="Yuan T.T."/>
            <person name="Jiang B.G."/>
            <person name="Yang W.F."/>
            <person name="Lam T.T."/>
            <person name="Chang Q.C."/>
            <person name="Ding S.J."/>
            <person name="Wang X.J."/>
            <person name="Zhu J.G."/>
            <person name="Ruan X.D."/>
            <person name="Zhao L."/>
            <person name="Wei J.T."/>
            <person name="Ye R.Z."/>
            <person name="Que T.C."/>
            <person name="Du C.H."/>
            <person name="Zhou Y.H."/>
            <person name="Cheng J.X."/>
            <person name="Dai P.F."/>
            <person name="Guo W.B."/>
            <person name="Han X.H."/>
            <person name="Huang E.J."/>
            <person name="Li L.F."/>
            <person name="Wei W."/>
            <person name="Gao Y.C."/>
            <person name="Liu J.Z."/>
            <person name="Shao H.Z."/>
            <person name="Wang X."/>
            <person name="Wang C.C."/>
            <person name="Yang T.C."/>
            <person name="Huo Q.B."/>
            <person name="Li W."/>
            <person name="Chen H.Y."/>
            <person name="Chen S.E."/>
            <person name="Zhou L.G."/>
            <person name="Ni X.B."/>
            <person name="Tian J.H."/>
            <person name="Sheng Y."/>
            <person name="Liu T."/>
            <person name="Pan Y.S."/>
            <person name="Xia L.Y."/>
            <person name="Li J."/>
            <person name="Zhao F."/>
            <person name="Cao W.C."/>
        </authorList>
    </citation>
    <scope>NUCLEOTIDE SEQUENCE [LARGE SCALE GENOMIC DNA]</scope>
    <source>
        <strain evidence="2">HaeL-2018</strain>
    </source>
</reference>
<dbReference type="VEuPathDB" id="VectorBase:HLOH_060001"/>
<evidence type="ECO:0000313" key="3">
    <source>
        <dbReference type="Proteomes" id="UP000821853"/>
    </source>
</evidence>
<gene>
    <name evidence="2" type="ORF">HPB48_002135</name>
</gene>
<protein>
    <submittedName>
        <fullName evidence="2">Uncharacterized protein</fullName>
    </submittedName>
</protein>
<proteinExistence type="predicted"/>